<dbReference type="AlphaFoldDB" id="A0A8D8G7R0"/>
<dbReference type="EMBL" id="HBUE01132490">
    <property type="protein sequence ID" value="CAG6497099.1"/>
    <property type="molecule type" value="Transcribed_RNA"/>
</dbReference>
<sequence>MVSPTSSAPLVSIVMAAADVCAVVVGLNSEWPIRVGTVFELVCWVSRASGGLWVSRLLRAVSVRIMFDSVGLQLTSPRWVVYTLTTCIVPPFAKLVPGIVVYCVVVPGTTPPCTCTLPTSKLPGVR</sequence>
<proteinExistence type="predicted"/>
<organism evidence="2">
    <name type="scientific">Culex pipiens</name>
    <name type="common">House mosquito</name>
    <dbReference type="NCBI Taxonomy" id="7175"/>
    <lineage>
        <taxon>Eukaryota</taxon>
        <taxon>Metazoa</taxon>
        <taxon>Ecdysozoa</taxon>
        <taxon>Arthropoda</taxon>
        <taxon>Hexapoda</taxon>
        <taxon>Insecta</taxon>
        <taxon>Pterygota</taxon>
        <taxon>Neoptera</taxon>
        <taxon>Endopterygota</taxon>
        <taxon>Diptera</taxon>
        <taxon>Nematocera</taxon>
        <taxon>Culicoidea</taxon>
        <taxon>Culicidae</taxon>
        <taxon>Culicinae</taxon>
        <taxon>Culicini</taxon>
        <taxon>Culex</taxon>
        <taxon>Culex</taxon>
    </lineage>
</organism>
<evidence type="ECO:0000313" key="2">
    <source>
        <dbReference type="EMBL" id="CAG6497098.1"/>
    </source>
</evidence>
<dbReference type="EMBL" id="HBUE01132489">
    <property type="protein sequence ID" value="CAG6497098.1"/>
    <property type="molecule type" value="Transcribed_RNA"/>
</dbReference>
<name>A0A8D8G7R0_CULPI</name>
<keyword evidence="1" id="KW-0732">Signal</keyword>
<protein>
    <submittedName>
        <fullName evidence="2">(northern house mosquito) hypothetical protein</fullName>
    </submittedName>
</protein>
<reference evidence="2" key="1">
    <citation type="submission" date="2021-05" db="EMBL/GenBank/DDBJ databases">
        <authorList>
            <person name="Alioto T."/>
            <person name="Alioto T."/>
            <person name="Gomez Garrido J."/>
        </authorList>
    </citation>
    <scope>NUCLEOTIDE SEQUENCE</scope>
</reference>
<accession>A0A8D8G7R0</accession>
<evidence type="ECO:0000256" key="1">
    <source>
        <dbReference type="SAM" id="SignalP"/>
    </source>
</evidence>
<feature type="signal peptide" evidence="1">
    <location>
        <begin position="1"/>
        <end position="22"/>
    </location>
</feature>
<feature type="chain" id="PRO_5036260716" evidence="1">
    <location>
        <begin position="23"/>
        <end position="126"/>
    </location>
</feature>